<feature type="region of interest" description="Disordered" evidence="1">
    <location>
        <begin position="1"/>
        <end position="58"/>
    </location>
</feature>
<feature type="compositionally biased region" description="Basic and acidic residues" evidence="1">
    <location>
        <begin position="14"/>
        <end position="24"/>
    </location>
</feature>
<sequence>MRPAPDRVSNAEDGFVRREFRPEAGDPNACGGRTGGAPARRRRNAHDERERLALPFIV</sequence>
<protein>
    <submittedName>
        <fullName evidence="2">Uncharacterized protein</fullName>
    </submittedName>
</protein>
<name>A0A2T5GF31_HYDSH</name>
<organism evidence="2 3">
    <name type="scientific">Hydrogenibacillus schlegelii</name>
    <name type="common">Bacillus schlegelii</name>
    <dbReference type="NCBI Taxonomy" id="1484"/>
    <lineage>
        <taxon>Bacteria</taxon>
        <taxon>Bacillati</taxon>
        <taxon>Bacillota</taxon>
        <taxon>Bacilli</taxon>
        <taxon>Bacillales</taxon>
        <taxon>Bacillales Family X. Incertae Sedis</taxon>
        <taxon>Hydrogenibacillus</taxon>
    </lineage>
</organism>
<dbReference type="EMBL" id="PEBV01000002">
    <property type="protein sequence ID" value="PTQ54797.1"/>
    <property type="molecule type" value="Genomic_DNA"/>
</dbReference>
<evidence type="ECO:0000313" key="2">
    <source>
        <dbReference type="EMBL" id="PTQ54797.1"/>
    </source>
</evidence>
<gene>
    <name evidence="2" type="ORF">HSCHL_2388</name>
</gene>
<evidence type="ECO:0000313" key="3">
    <source>
        <dbReference type="Proteomes" id="UP000244180"/>
    </source>
</evidence>
<evidence type="ECO:0000256" key="1">
    <source>
        <dbReference type="SAM" id="MobiDB-lite"/>
    </source>
</evidence>
<reference evidence="2 3" key="1">
    <citation type="submission" date="2017-08" db="EMBL/GenBank/DDBJ databases">
        <title>Burning lignite coal seam in the remote Altai Mountains harbors a hydrogen-driven thermophilic microbial community.</title>
        <authorList>
            <person name="Kadnikov V.V."/>
            <person name="Mardanov A.V."/>
            <person name="Ivasenko D."/>
            <person name="Beletsky A.V."/>
            <person name="Karnachuk O.V."/>
            <person name="Ravin N.V."/>
        </authorList>
    </citation>
    <scope>NUCLEOTIDE SEQUENCE [LARGE SCALE GENOMIC DNA]</scope>
    <source>
        <strain evidence="2">AL33</strain>
    </source>
</reference>
<accession>A0A2T5GF31</accession>
<dbReference type="Proteomes" id="UP000244180">
    <property type="component" value="Unassembled WGS sequence"/>
</dbReference>
<dbReference type="AlphaFoldDB" id="A0A2T5GF31"/>
<proteinExistence type="predicted"/>
<comment type="caution">
    <text evidence="2">The sequence shown here is derived from an EMBL/GenBank/DDBJ whole genome shotgun (WGS) entry which is preliminary data.</text>
</comment>